<evidence type="ECO:0000313" key="2">
    <source>
        <dbReference type="EMBL" id="KAF3837582.1"/>
    </source>
</evidence>
<evidence type="ECO:0000313" key="3">
    <source>
        <dbReference type="Proteomes" id="UP000518266"/>
    </source>
</evidence>
<keyword evidence="3" id="KW-1185">Reference proteome</keyword>
<protein>
    <submittedName>
        <fullName evidence="2">Uncharacterized protein</fullName>
    </submittedName>
</protein>
<gene>
    <name evidence="2" type="ORF">F7725_005046</name>
</gene>
<name>A0A7J5XKH4_DISMA</name>
<dbReference type="AlphaFoldDB" id="A0A7J5XKH4"/>
<dbReference type="Proteomes" id="UP000518266">
    <property type="component" value="Unassembled WGS sequence"/>
</dbReference>
<sequence>MTMYMTRLEIRRAFGAEVSAAALLASRAAGADGGWRRERREKERKRERRTERRERGEREEAEHRALNTDPCSLTRPTTEHRSPAHRRATPRTSYRPSSCLAQKLQLQFL</sequence>
<organism evidence="2 3">
    <name type="scientific">Dissostichus mawsoni</name>
    <name type="common">Antarctic cod</name>
    <dbReference type="NCBI Taxonomy" id="36200"/>
    <lineage>
        <taxon>Eukaryota</taxon>
        <taxon>Metazoa</taxon>
        <taxon>Chordata</taxon>
        <taxon>Craniata</taxon>
        <taxon>Vertebrata</taxon>
        <taxon>Euteleostomi</taxon>
        <taxon>Actinopterygii</taxon>
        <taxon>Neopterygii</taxon>
        <taxon>Teleostei</taxon>
        <taxon>Neoteleostei</taxon>
        <taxon>Acanthomorphata</taxon>
        <taxon>Eupercaria</taxon>
        <taxon>Perciformes</taxon>
        <taxon>Notothenioidei</taxon>
        <taxon>Nototheniidae</taxon>
        <taxon>Dissostichus</taxon>
    </lineage>
</organism>
<comment type="caution">
    <text evidence="2">The sequence shown here is derived from an EMBL/GenBank/DDBJ whole genome shotgun (WGS) entry which is preliminary data.</text>
</comment>
<evidence type="ECO:0000256" key="1">
    <source>
        <dbReference type="SAM" id="MobiDB-lite"/>
    </source>
</evidence>
<feature type="region of interest" description="Disordered" evidence="1">
    <location>
        <begin position="28"/>
        <end position="98"/>
    </location>
</feature>
<feature type="compositionally biased region" description="Basic and acidic residues" evidence="1">
    <location>
        <begin position="48"/>
        <end position="66"/>
    </location>
</feature>
<accession>A0A7J5XKH4</accession>
<dbReference type="EMBL" id="JAAKFY010000023">
    <property type="protein sequence ID" value="KAF3837582.1"/>
    <property type="molecule type" value="Genomic_DNA"/>
</dbReference>
<reference evidence="2 3" key="1">
    <citation type="submission" date="2020-03" db="EMBL/GenBank/DDBJ databases">
        <title>Dissostichus mawsoni Genome sequencing and assembly.</title>
        <authorList>
            <person name="Park H."/>
        </authorList>
    </citation>
    <scope>NUCLEOTIDE SEQUENCE [LARGE SCALE GENOMIC DNA]</scope>
    <source>
        <strain evidence="2">DM0001</strain>
        <tissue evidence="2">Muscle</tissue>
    </source>
</reference>
<proteinExistence type="predicted"/>